<gene>
    <name evidence="6" type="ORF">Kpho02_06870</name>
</gene>
<reference evidence="6" key="1">
    <citation type="submission" date="2023-02" db="EMBL/GenBank/DDBJ databases">
        <title>Kitasatospora phosalacinea NBRC 14627.</title>
        <authorList>
            <person name="Ichikawa N."/>
            <person name="Sato H."/>
            <person name="Tonouchi N."/>
        </authorList>
    </citation>
    <scope>NUCLEOTIDE SEQUENCE</scope>
    <source>
        <strain evidence="6">NBRC 14627</strain>
    </source>
</reference>
<evidence type="ECO:0000256" key="1">
    <source>
        <dbReference type="ARBA" id="ARBA00004141"/>
    </source>
</evidence>
<dbReference type="Gene3D" id="1.20.120.1630">
    <property type="match status" value="1"/>
</dbReference>
<dbReference type="EMBL" id="BSSA01000001">
    <property type="protein sequence ID" value="GLW68388.1"/>
    <property type="molecule type" value="Genomic_DNA"/>
</dbReference>
<feature type="transmembrane region" description="Helical" evidence="5">
    <location>
        <begin position="110"/>
        <end position="128"/>
    </location>
</feature>
<feature type="transmembrane region" description="Helical" evidence="5">
    <location>
        <begin position="83"/>
        <end position="103"/>
    </location>
</feature>
<evidence type="ECO:0000313" key="7">
    <source>
        <dbReference type="Proteomes" id="UP001165041"/>
    </source>
</evidence>
<evidence type="ECO:0000256" key="2">
    <source>
        <dbReference type="ARBA" id="ARBA00022692"/>
    </source>
</evidence>
<sequence>MSDDPLSAPGPRTGRSTALIGPALFGLGLVVNAAGLVVNLRRDGQPLHWWAVAFVVANLLWLLHEMPVTLGRPDAPPHEVVTLVVYGCTRFTTVAASVLAPVAWDRALPWLPVAAALYLGGIALRLVAMRTLGRFYSHYVIRRDDDSIVRTGPYRVIRHPAYAGMLTAHVGLVLFFLNWPAVLALAALAAVLAWRIRVEERALLAITAYRDYASGHSRLVPGLW</sequence>
<dbReference type="PANTHER" id="PTHR43847:SF1">
    <property type="entry name" value="BLL3993 PROTEIN"/>
    <property type="match status" value="1"/>
</dbReference>
<proteinExistence type="predicted"/>
<comment type="subcellular location">
    <subcellularLocation>
        <location evidence="1">Membrane</location>
        <topology evidence="1">Multi-pass membrane protein</topology>
    </subcellularLocation>
</comment>
<dbReference type="InterPro" id="IPR052527">
    <property type="entry name" value="Metal_cation-efflux_comp"/>
</dbReference>
<keyword evidence="3 5" id="KW-1133">Transmembrane helix</keyword>
<organism evidence="6 7">
    <name type="scientific">Kitasatospora phosalacinea</name>
    <dbReference type="NCBI Taxonomy" id="2065"/>
    <lineage>
        <taxon>Bacteria</taxon>
        <taxon>Bacillati</taxon>
        <taxon>Actinomycetota</taxon>
        <taxon>Actinomycetes</taxon>
        <taxon>Kitasatosporales</taxon>
        <taxon>Streptomycetaceae</taxon>
        <taxon>Kitasatospora</taxon>
    </lineage>
</organism>
<dbReference type="InterPro" id="IPR007269">
    <property type="entry name" value="ICMT_MeTrfase"/>
</dbReference>
<feature type="transmembrane region" description="Helical" evidence="5">
    <location>
        <begin position="47"/>
        <end position="63"/>
    </location>
</feature>
<name>A0A9W6UZM2_9ACTN</name>
<dbReference type="RefSeq" id="WP_285733321.1">
    <property type="nucleotide sequence ID" value="NZ_BSSA01000001.1"/>
</dbReference>
<evidence type="ECO:0008006" key="8">
    <source>
        <dbReference type="Google" id="ProtNLM"/>
    </source>
</evidence>
<evidence type="ECO:0000256" key="3">
    <source>
        <dbReference type="ARBA" id="ARBA00022989"/>
    </source>
</evidence>
<dbReference type="Proteomes" id="UP001165041">
    <property type="component" value="Unassembled WGS sequence"/>
</dbReference>
<evidence type="ECO:0000256" key="5">
    <source>
        <dbReference type="SAM" id="Phobius"/>
    </source>
</evidence>
<dbReference type="AlphaFoldDB" id="A0A9W6UZM2"/>
<feature type="transmembrane region" description="Helical" evidence="5">
    <location>
        <begin position="20"/>
        <end position="40"/>
    </location>
</feature>
<dbReference type="GO" id="GO:0004671">
    <property type="term" value="F:protein C-terminal S-isoprenylcysteine carboxyl O-methyltransferase activity"/>
    <property type="evidence" value="ECO:0007669"/>
    <property type="project" value="InterPro"/>
</dbReference>
<comment type="caution">
    <text evidence="6">The sequence shown here is derived from an EMBL/GenBank/DDBJ whole genome shotgun (WGS) entry which is preliminary data.</text>
</comment>
<dbReference type="Pfam" id="PF04140">
    <property type="entry name" value="ICMT"/>
    <property type="match status" value="1"/>
</dbReference>
<protein>
    <recommendedName>
        <fullName evidence="8">Isoprenylcysteine carboxylmethyltransferase family protein</fullName>
    </recommendedName>
</protein>
<dbReference type="GO" id="GO:0016020">
    <property type="term" value="C:membrane"/>
    <property type="evidence" value="ECO:0007669"/>
    <property type="project" value="UniProtKB-SubCell"/>
</dbReference>
<keyword evidence="2 5" id="KW-0812">Transmembrane</keyword>
<evidence type="ECO:0000313" key="6">
    <source>
        <dbReference type="EMBL" id="GLW68388.1"/>
    </source>
</evidence>
<keyword evidence="4 5" id="KW-0472">Membrane</keyword>
<accession>A0A9W6UZM2</accession>
<dbReference type="PANTHER" id="PTHR43847">
    <property type="entry name" value="BLL3993 PROTEIN"/>
    <property type="match status" value="1"/>
</dbReference>
<evidence type="ECO:0000256" key="4">
    <source>
        <dbReference type="ARBA" id="ARBA00023136"/>
    </source>
</evidence>
<feature type="transmembrane region" description="Helical" evidence="5">
    <location>
        <begin position="172"/>
        <end position="194"/>
    </location>
</feature>